<name>A0A2P8DW22_9ACTN</name>
<comment type="caution">
    <text evidence="2">The sequence shown here is derived from an EMBL/GenBank/DDBJ whole genome shotgun (WGS) entry which is preliminary data.</text>
</comment>
<evidence type="ECO:0000313" key="3">
    <source>
        <dbReference type="Proteomes" id="UP000243528"/>
    </source>
</evidence>
<evidence type="ECO:0000313" key="2">
    <source>
        <dbReference type="EMBL" id="PSL01367.1"/>
    </source>
</evidence>
<evidence type="ECO:0000256" key="1">
    <source>
        <dbReference type="SAM" id="MobiDB-lite"/>
    </source>
</evidence>
<organism evidence="2 3">
    <name type="scientific">Haloactinopolyspora alba</name>
    <dbReference type="NCBI Taxonomy" id="648780"/>
    <lineage>
        <taxon>Bacteria</taxon>
        <taxon>Bacillati</taxon>
        <taxon>Actinomycetota</taxon>
        <taxon>Actinomycetes</taxon>
        <taxon>Jiangellales</taxon>
        <taxon>Jiangellaceae</taxon>
        <taxon>Haloactinopolyspora</taxon>
    </lineage>
</organism>
<proteinExistence type="predicted"/>
<accession>A0A2P8DW22</accession>
<feature type="compositionally biased region" description="Basic and acidic residues" evidence="1">
    <location>
        <begin position="1"/>
        <end position="14"/>
    </location>
</feature>
<gene>
    <name evidence="2" type="ORF">CLV30_11497</name>
</gene>
<dbReference type="Proteomes" id="UP000243528">
    <property type="component" value="Unassembled WGS sequence"/>
</dbReference>
<reference evidence="2 3" key="1">
    <citation type="submission" date="2018-03" db="EMBL/GenBank/DDBJ databases">
        <title>Genomic Encyclopedia of Archaeal and Bacterial Type Strains, Phase II (KMG-II): from individual species to whole genera.</title>
        <authorList>
            <person name="Goeker M."/>
        </authorList>
    </citation>
    <scope>NUCLEOTIDE SEQUENCE [LARGE SCALE GENOMIC DNA]</scope>
    <source>
        <strain evidence="2 3">DSM 45211</strain>
    </source>
</reference>
<feature type="region of interest" description="Disordered" evidence="1">
    <location>
        <begin position="1"/>
        <end position="32"/>
    </location>
</feature>
<dbReference type="EMBL" id="PYGE01000014">
    <property type="protein sequence ID" value="PSL01367.1"/>
    <property type="molecule type" value="Genomic_DNA"/>
</dbReference>
<keyword evidence="3" id="KW-1185">Reference proteome</keyword>
<protein>
    <submittedName>
        <fullName evidence="2">Uncharacterized protein</fullName>
    </submittedName>
</protein>
<dbReference type="AlphaFoldDB" id="A0A2P8DW22"/>
<sequence>MPPRRDAGPGEVVRRSAGMPSRAVDVDPGASSTSDVDFAAAPAWSAWKLMPPSVQVRLKVDARLDPIVAIVNGAKEPVVRKRGDRYVERAYAWSVDHQSLAVVDASRQLERMDGARFRPVESWQLTVRRRPFVGEVRQRSGTVPADRAVDTDVADTSGGPGWVDVIDLLPAPVRAQVRAVVPKPEVDFDVLLQGNERGVPADHEAGLVRATANMMIAVSATQTIQVRRRMPADEAERQLAVAPWDVTTVTAQLGPERIIELDADRSLGDAVGVNRAELSHGDGRTS</sequence>